<accession>A0A6J5SZG9</accession>
<protein>
    <recommendedName>
        <fullName evidence="2">Gp6 domain containing protein</fullName>
    </recommendedName>
</protein>
<organism evidence="1">
    <name type="scientific">uncultured Caudovirales phage</name>
    <dbReference type="NCBI Taxonomy" id="2100421"/>
    <lineage>
        <taxon>Viruses</taxon>
        <taxon>Duplodnaviria</taxon>
        <taxon>Heunggongvirae</taxon>
        <taxon>Uroviricota</taxon>
        <taxon>Caudoviricetes</taxon>
        <taxon>Peduoviridae</taxon>
        <taxon>Maltschvirus</taxon>
        <taxon>Maltschvirus maltsch</taxon>
    </lineage>
</organism>
<sequence length="205" mass="22438">MAISNGYTTVATFQSYTGMSSVTADETVNIEKAIESASRSIDRMTNRRFYADANATARQYRATDFYRLFVDDISSTTGLIVKTDSGGDSTFETTLTLTTDYILDPLNAPQLERPYTIITLVGTKLFPSPVNLRPGIEVTAKFGWYNGIPPDDIEEACLILSTDLVKRASSVGGVVGLSELGAIRMSPLGRDVQAMVRPYRREVLA</sequence>
<evidence type="ECO:0008006" key="2">
    <source>
        <dbReference type="Google" id="ProtNLM"/>
    </source>
</evidence>
<evidence type="ECO:0000313" key="1">
    <source>
        <dbReference type="EMBL" id="CAB4219807.1"/>
    </source>
</evidence>
<gene>
    <name evidence="1" type="ORF">UFOVP1639_17</name>
</gene>
<name>A0A6J5SZG9_9CAUD</name>
<proteinExistence type="predicted"/>
<reference evidence="1" key="1">
    <citation type="submission" date="2020-05" db="EMBL/GenBank/DDBJ databases">
        <authorList>
            <person name="Chiriac C."/>
            <person name="Salcher M."/>
            <person name="Ghai R."/>
            <person name="Kavagutti S V."/>
        </authorList>
    </citation>
    <scope>NUCLEOTIDE SEQUENCE</scope>
</reference>
<dbReference type="EMBL" id="LR797486">
    <property type="protein sequence ID" value="CAB4219807.1"/>
    <property type="molecule type" value="Genomic_DNA"/>
</dbReference>